<proteinExistence type="predicted"/>
<evidence type="ECO:0000313" key="2">
    <source>
        <dbReference type="Proteomes" id="UP000091857"/>
    </source>
</evidence>
<sequence>MDFKRLYEELNDSFSTDVKTLQAQREQMAVMRFLAGLSPEFETVKSQIIFDSEISSLHDVFTGMLHTESPILSHTTSALVSCNDSGRRNDRGGHRGGFNGGRGFQCPGKVVPTFDSSGIICYYCREPEHTKKTCLKL</sequence>
<keyword evidence="2" id="KW-1185">Reference proteome</keyword>
<gene>
    <name evidence="1" type="ORF">MANES_18G035550v8</name>
</gene>
<protein>
    <submittedName>
        <fullName evidence="1">Uncharacterized protein</fullName>
    </submittedName>
</protein>
<dbReference type="EMBL" id="CM004404">
    <property type="protein sequence ID" value="KAG8632596.1"/>
    <property type="molecule type" value="Genomic_DNA"/>
</dbReference>
<reference evidence="2" key="1">
    <citation type="journal article" date="2016" name="Nat. Biotechnol.">
        <title>Sequencing wild and cultivated cassava and related species reveals extensive interspecific hybridization and genetic diversity.</title>
        <authorList>
            <person name="Bredeson J.V."/>
            <person name="Lyons J.B."/>
            <person name="Prochnik S.E."/>
            <person name="Wu G.A."/>
            <person name="Ha C.M."/>
            <person name="Edsinger-Gonzales E."/>
            <person name="Grimwood J."/>
            <person name="Schmutz J."/>
            <person name="Rabbi I.Y."/>
            <person name="Egesi C."/>
            <person name="Nauluvula P."/>
            <person name="Lebot V."/>
            <person name="Ndunguru J."/>
            <person name="Mkamilo G."/>
            <person name="Bart R.S."/>
            <person name="Setter T.L."/>
            <person name="Gleadow R.M."/>
            <person name="Kulakow P."/>
            <person name="Ferguson M.E."/>
            <person name="Rounsley S."/>
            <person name="Rokhsar D.S."/>
        </authorList>
    </citation>
    <scope>NUCLEOTIDE SEQUENCE [LARGE SCALE GENOMIC DNA]</scope>
    <source>
        <strain evidence="2">cv. AM560-2</strain>
    </source>
</reference>
<accession>A0ACB7FXQ8</accession>
<name>A0ACB7FXQ8_MANES</name>
<comment type="caution">
    <text evidence="1">The sequence shown here is derived from an EMBL/GenBank/DDBJ whole genome shotgun (WGS) entry which is preliminary data.</text>
</comment>
<evidence type="ECO:0000313" key="1">
    <source>
        <dbReference type="EMBL" id="KAG8632596.1"/>
    </source>
</evidence>
<organism evidence="1 2">
    <name type="scientific">Manihot esculenta</name>
    <name type="common">Cassava</name>
    <name type="synonym">Jatropha manihot</name>
    <dbReference type="NCBI Taxonomy" id="3983"/>
    <lineage>
        <taxon>Eukaryota</taxon>
        <taxon>Viridiplantae</taxon>
        <taxon>Streptophyta</taxon>
        <taxon>Embryophyta</taxon>
        <taxon>Tracheophyta</taxon>
        <taxon>Spermatophyta</taxon>
        <taxon>Magnoliopsida</taxon>
        <taxon>eudicotyledons</taxon>
        <taxon>Gunneridae</taxon>
        <taxon>Pentapetalae</taxon>
        <taxon>rosids</taxon>
        <taxon>fabids</taxon>
        <taxon>Malpighiales</taxon>
        <taxon>Euphorbiaceae</taxon>
        <taxon>Crotonoideae</taxon>
        <taxon>Manihoteae</taxon>
        <taxon>Manihot</taxon>
    </lineage>
</organism>
<dbReference type="Proteomes" id="UP000091857">
    <property type="component" value="Chromosome 18"/>
</dbReference>